<proteinExistence type="predicted"/>
<organism evidence="2 3">
    <name type="scientific">Falsiroseomonas bella</name>
    <dbReference type="NCBI Taxonomy" id="2184016"/>
    <lineage>
        <taxon>Bacteria</taxon>
        <taxon>Pseudomonadati</taxon>
        <taxon>Pseudomonadota</taxon>
        <taxon>Alphaproteobacteria</taxon>
        <taxon>Acetobacterales</taxon>
        <taxon>Roseomonadaceae</taxon>
        <taxon>Falsiroseomonas</taxon>
    </lineage>
</organism>
<dbReference type="RefSeq" id="WP_109872024.1">
    <property type="nucleotide sequence ID" value="NZ_QGNA01000004.1"/>
</dbReference>
<reference evidence="3" key="1">
    <citation type="submission" date="2018-05" db="EMBL/GenBank/DDBJ databases">
        <authorList>
            <person name="Du Z."/>
            <person name="Wang X."/>
        </authorList>
    </citation>
    <scope>NUCLEOTIDE SEQUENCE [LARGE SCALE GENOMIC DNA]</scope>
    <source>
        <strain evidence="3">CQN31</strain>
    </source>
</reference>
<evidence type="ECO:0000313" key="3">
    <source>
        <dbReference type="Proteomes" id="UP000245765"/>
    </source>
</evidence>
<feature type="region of interest" description="Disordered" evidence="1">
    <location>
        <begin position="1"/>
        <end position="151"/>
    </location>
</feature>
<evidence type="ECO:0000256" key="1">
    <source>
        <dbReference type="SAM" id="MobiDB-lite"/>
    </source>
</evidence>
<protein>
    <submittedName>
        <fullName evidence="2">Uncharacterized protein</fullName>
    </submittedName>
</protein>
<dbReference type="EMBL" id="QGNA01000004">
    <property type="protein sequence ID" value="PWS35658.1"/>
    <property type="molecule type" value="Genomic_DNA"/>
</dbReference>
<accession>A0A317FDL5</accession>
<comment type="caution">
    <text evidence="2">The sequence shown here is derived from an EMBL/GenBank/DDBJ whole genome shotgun (WGS) entry which is preliminary data.</text>
</comment>
<keyword evidence="3" id="KW-1185">Reference proteome</keyword>
<dbReference type="OrthoDB" id="7282256at2"/>
<gene>
    <name evidence="2" type="ORF">DFH01_18880</name>
</gene>
<dbReference type="AlphaFoldDB" id="A0A317FDL5"/>
<evidence type="ECO:0000313" key="2">
    <source>
        <dbReference type="EMBL" id="PWS35658.1"/>
    </source>
</evidence>
<name>A0A317FDL5_9PROT</name>
<sequence length="175" mass="18611">MSEIDRVFAGLGGGQSAPSARRELRRIPGKGGASATRTVEVVRLPTKGAVETPGRQRADLQMRAATWEDGFPAQSARPAAPAPEAPEPARAEPTAHVMPMWERSRAEPEAPPPAAEAPRPRRGRPPGTANRPPAAERRVADPFDPDDDGANCMRCGYAVESARERRGLLTCASCG</sequence>
<dbReference type="Proteomes" id="UP000245765">
    <property type="component" value="Unassembled WGS sequence"/>
</dbReference>